<dbReference type="AlphaFoldDB" id="A0AB38YEC0"/>
<dbReference type="GO" id="GO:0004519">
    <property type="term" value="F:endonuclease activity"/>
    <property type="evidence" value="ECO:0007669"/>
    <property type="project" value="UniProtKB-KW"/>
</dbReference>
<dbReference type="Pfam" id="PF03372">
    <property type="entry name" value="Exo_endo_phos"/>
    <property type="match status" value="1"/>
</dbReference>
<dbReference type="CDD" id="cd04486">
    <property type="entry name" value="YhcR_OBF_like"/>
    <property type="match status" value="1"/>
</dbReference>
<sequence>MEYPSKLVKYWRAVWTGWNYSRFPILKPAPWSGIVLLLLSLTAAACPPAIWPYQVQGATDRSPLEGQQVSVRGTVTFTDQQDTPQRNSLRGFFIQGPPSYQPNSSDGLFIYAPGHPVNRGDEVVVDGEVLEFHGLTELTRVRQVQRCGRAALPAPVMLGEPAERYEGMRVQLPASQIIDNYRLFPFGEIVVSDGTHQWTLEDGSNDRNLNYIPWGMTQDPALLANGRRLAPLTGVLSWRWNAWVILPDNPPTPTDSLHWRVPAPPQGSLRMVSWNVENLFNGDPEGFRQSRGARTQAEWLNQRRKIALNIQHIQGDLYALQEVEHDHGQPSAVLPELKDKLASVHNMTLRAIVPPVQRGDDAITQAFLYNPERLRPLGNLIQIPTTPRPSLAQIFEDHQGRTFGVINVHLKSRARCTDICAEERAAALEAILQWHRQQSDIPWFLVGDFNTLTQEPLWQPLLDSQWQRADLAAPTYWFRGRAQQLDHVWMKGVSPQPRTRVIEGHAEMPPTPLAHPLYNPERLWGASDHNPIVLDW</sequence>
<protein>
    <submittedName>
        <fullName evidence="2">Endonuclease/exonuclease/phosphatase family protein</fullName>
    </submittedName>
</protein>
<keyword evidence="2" id="KW-0540">Nuclease</keyword>
<evidence type="ECO:0000259" key="1">
    <source>
        <dbReference type="Pfam" id="PF03372"/>
    </source>
</evidence>
<dbReference type="PANTHER" id="PTHR42834:SF1">
    <property type="entry name" value="ENDONUCLEASE_EXONUCLEASE_PHOSPHATASE FAMILY PROTEIN (AFU_ORTHOLOGUE AFUA_3G09210)"/>
    <property type="match status" value="1"/>
</dbReference>
<feature type="domain" description="Endonuclease/exonuclease/phosphatase" evidence="1">
    <location>
        <begin position="272"/>
        <end position="529"/>
    </location>
</feature>
<evidence type="ECO:0000313" key="2">
    <source>
        <dbReference type="EMBL" id="WLD57436.1"/>
    </source>
</evidence>
<dbReference type="EMBL" id="CP101717">
    <property type="protein sequence ID" value="WLD57436.1"/>
    <property type="molecule type" value="Genomic_DNA"/>
</dbReference>
<dbReference type="SUPFAM" id="SSF56219">
    <property type="entry name" value="DNase I-like"/>
    <property type="match status" value="1"/>
</dbReference>
<dbReference type="Gene3D" id="3.60.10.10">
    <property type="entry name" value="Endonuclease/exonuclease/phosphatase"/>
    <property type="match status" value="1"/>
</dbReference>
<dbReference type="PANTHER" id="PTHR42834">
    <property type="entry name" value="ENDONUCLEASE/EXONUCLEASE/PHOSPHATASE FAMILY PROTEIN (AFU_ORTHOLOGUE AFUA_3G09210)"/>
    <property type="match status" value="1"/>
</dbReference>
<dbReference type="InterPro" id="IPR005135">
    <property type="entry name" value="Endo/exonuclease/phosphatase"/>
</dbReference>
<dbReference type="RefSeq" id="WP_304994722.1">
    <property type="nucleotide sequence ID" value="NZ_CP101717.1"/>
</dbReference>
<name>A0AB38YEC0_9GAMM</name>
<keyword evidence="2" id="KW-0378">Hydrolase</keyword>
<organism evidence="2">
    <name type="scientific">Salinispirillum sp. LH 10-3-1</name>
    <dbReference type="NCBI Taxonomy" id="2952525"/>
    <lineage>
        <taxon>Bacteria</taxon>
        <taxon>Pseudomonadati</taxon>
        <taxon>Pseudomonadota</taxon>
        <taxon>Gammaproteobacteria</taxon>
        <taxon>Oceanospirillales</taxon>
        <taxon>Saccharospirillaceae</taxon>
        <taxon>Salinispirillum</taxon>
    </lineage>
</organism>
<gene>
    <name evidence="2" type="ORF">NFC81_12035</name>
</gene>
<proteinExistence type="predicted"/>
<keyword evidence="2" id="KW-0255">Endonuclease</keyword>
<accession>A0AB38YEC0</accession>
<dbReference type="InterPro" id="IPR036691">
    <property type="entry name" value="Endo/exonu/phosph_ase_sf"/>
</dbReference>
<reference evidence="2" key="1">
    <citation type="submission" date="2022-07" db="EMBL/GenBank/DDBJ databases">
        <title>Complete genome sequence of Salinispirillum sp. LH10-3-1 capable of multiple carbohydrate inversion isolated from a soda lake.</title>
        <authorList>
            <person name="Liu J."/>
            <person name="Zhai Y."/>
            <person name="Zhang H."/>
            <person name="Yang H."/>
            <person name="Qu J."/>
            <person name="Li J."/>
        </authorList>
    </citation>
    <scope>NUCLEOTIDE SEQUENCE</scope>
    <source>
        <strain evidence="2">LH 10-3-1</strain>
    </source>
</reference>